<feature type="transmembrane region" description="Helical" evidence="6">
    <location>
        <begin position="1476"/>
        <end position="1497"/>
    </location>
</feature>
<dbReference type="InterPro" id="IPR001031">
    <property type="entry name" value="Thioesterase"/>
</dbReference>
<dbReference type="InterPro" id="IPR036259">
    <property type="entry name" value="MFS_trans_sf"/>
</dbReference>
<feature type="domain" description="Carrier" evidence="7">
    <location>
        <begin position="1003"/>
        <end position="1081"/>
    </location>
</feature>
<dbReference type="Proteomes" id="UP000622552">
    <property type="component" value="Unassembled WGS sequence"/>
</dbReference>
<dbReference type="GO" id="GO:0031177">
    <property type="term" value="F:phosphopantetheine binding"/>
    <property type="evidence" value="ECO:0007669"/>
    <property type="project" value="InterPro"/>
</dbReference>
<dbReference type="Pfam" id="PF07690">
    <property type="entry name" value="MFS_1"/>
    <property type="match status" value="1"/>
</dbReference>
<dbReference type="Gene3D" id="3.30.559.30">
    <property type="entry name" value="Nonribosomal peptide synthetase, condensation domain"/>
    <property type="match status" value="1"/>
</dbReference>
<dbReference type="SUPFAM" id="SSF53474">
    <property type="entry name" value="alpha/beta-Hydrolases"/>
    <property type="match status" value="1"/>
</dbReference>
<dbReference type="InterPro" id="IPR001242">
    <property type="entry name" value="Condensation_dom"/>
</dbReference>
<evidence type="ECO:0000259" key="7">
    <source>
        <dbReference type="PROSITE" id="PS50075"/>
    </source>
</evidence>
<reference evidence="8" key="1">
    <citation type="submission" date="2020-11" db="EMBL/GenBank/DDBJ databases">
        <title>Sequencing the genomes of 1000 actinobacteria strains.</title>
        <authorList>
            <person name="Klenk H.-P."/>
        </authorList>
    </citation>
    <scope>NUCLEOTIDE SEQUENCE</scope>
    <source>
        <strain evidence="8">DSM 45356</strain>
    </source>
</reference>
<dbReference type="InterPro" id="IPR020845">
    <property type="entry name" value="AMP-binding_CS"/>
</dbReference>
<evidence type="ECO:0000313" key="8">
    <source>
        <dbReference type="EMBL" id="MBG6136723.1"/>
    </source>
</evidence>
<dbReference type="Pfam" id="PF00550">
    <property type="entry name" value="PP-binding"/>
    <property type="match status" value="1"/>
</dbReference>
<dbReference type="CDD" id="cd06173">
    <property type="entry name" value="MFS_MefA_like"/>
    <property type="match status" value="1"/>
</dbReference>
<dbReference type="GO" id="GO:0008610">
    <property type="term" value="P:lipid biosynthetic process"/>
    <property type="evidence" value="ECO:0007669"/>
    <property type="project" value="UniProtKB-ARBA"/>
</dbReference>
<keyword evidence="6" id="KW-0472">Membrane</keyword>
<feature type="transmembrane region" description="Helical" evidence="6">
    <location>
        <begin position="1417"/>
        <end position="1438"/>
    </location>
</feature>
<dbReference type="RefSeq" id="WP_197003659.1">
    <property type="nucleotide sequence ID" value="NZ_BONS01000016.1"/>
</dbReference>
<dbReference type="SUPFAM" id="SSF52777">
    <property type="entry name" value="CoA-dependent acyltransferases"/>
    <property type="match status" value="2"/>
</dbReference>
<dbReference type="GO" id="GO:0022857">
    <property type="term" value="F:transmembrane transporter activity"/>
    <property type="evidence" value="ECO:0007669"/>
    <property type="project" value="InterPro"/>
</dbReference>
<dbReference type="InterPro" id="IPR045851">
    <property type="entry name" value="AMP-bd_C_sf"/>
</dbReference>
<dbReference type="InterPro" id="IPR011701">
    <property type="entry name" value="MFS"/>
</dbReference>
<feature type="transmembrane region" description="Helical" evidence="6">
    <location>
        <begin position="1631"/>
        <end position="1650"/>
    </location>
</feature>
<dbReference type="Pfam" id="PF00975">
    <property type="entry name" value="Thioesterase"/>
    <property type="match status" value="1"/>
</dbReference>
<dbReference type="Pfam" id="PF00501">
    <property type="entry name" value="AMP-binding"/>
    <property type="match status" value="1"/>
</dbReference>
<comment type="caution">
    <text evidence="8">The sequence shown here is derived from an EMBL/GenBank/DDBJ whole genome shotgun (WGS) entry which is preliminary data.</text>
</comment>
<feature type="transmembrane region" description="Helical" evidence="6">
    <location>
        <begin position="1723"/>
        <end position="1742"/>
    </location>
</feature>
<gene>
    <name evidence="8" type="ORF">IW245_002917</name>
</gene>
<keyword evidence="3" id="KW-0596">Phosphopantetheine</keyword>
<protein>
    <submittedName>
        <fullName evidence="8">Amino acid adenylation domain-containing protein</fullName>
    </submittedName>
</protein>
<evidence type="ECO:0000256" key="1">
    <source>
        <dbReference type="ARBA" id="ARBA00001957"/>
    </source>
</evidence>
<dbReference type="CDD" id="cd17646">
    <property type="entry name" value="A_NRPS_AB3403-like"/>
    <property type="match status" value="1"/>
</dbReference>
<dbReference type="Gene3D" id="3.30.300.30">
    <property type="match status" value="1"/>
</dbReference>
<dbReference type="GO" id="GO:0044550">
    <property type="term" value="P:secondary metabolite biosynthetic process"/>
    <property type="evidence" value="ECO:0007669"/>
    <property type="project" value="UniProtKB-ARBA"/>
</dbReference>
<dbReference type="FunFam" id="3.30.300.30:FF:000010">
    <property type="entry name" value="Enterobactin synthetase component F"/>
    <property type="match status" value="1"/>
</dbReference>
<dbReference type="SMART" id="SM00823">
    <property type="entry name" value="PKS_PP"/>
    <property type="match status" value="1"/>
</dbReference>
<dbReference type="FunFam" id="2.30.38.10:FF:000001">
    <property type="entry name" value="Non-ribosomal peptide synthetase PvdI"/>
    <property type="match status" value="1"/>
</dbReference>
<dbReference type="Gene3D" id="1.10.1200.10">
    <property type="entry name" value="ACP-like"/>
    <property type="match status" value="1"/>
</dbReference>
<dbReference type="FunFam" id="3.40.50.980:FF:000002">
    <property type="entry name" value="Enterobactin synthetase component F"/>
    <property type="match status" value="1"/>
</dbReference>
<feature type="region of interest" description="Disordered" evidence="5">
    <location>
        <begin position="20"/>
        <end position="39"/>
    </location>
</feature>
<dbReference type="Gene3D" id="3.40.50.980">
    <property type="match status" value="2"/>
</dbReference>
<feature type="transmembrane region" description="Helical" evidence="6">
    <location>
        <begin position="1450"/>
        <end position="1470"/>
    </location>
</feature>
<sequence>MTAVESVADPKRAAMEARLRRRAAPTESAIPRRPEGTAPPLSYAQERVWFMEQFAPGTAAYGSPLLVRYGADLDLEALAAALTEVRGRHESLRMRFPATDDGRPTVVVDPPADMPLPVHDAADVATAESEMAASALRPFDLATGPLIRAAVWRIAGGERYLLLVDLHHIVTDGWSNDTLLADLSGTYEGIRSGVPTTRPTPVGYGDFAAWQRDLMSGPGVRRHLDYWLKHLAAVPALELPTDAPRPPTQSYDGASHHFRLDAALVAALTELGQAHRATLFMSLLAGYQTLLGRYSGQHDFAVGSPVAGRSRPDLDDVVGMFVNMLPLRADLSGDPTVGELLDRTRDSVLDALAHQDLPFEQVINELHLVRDVSRSALFQAMLVLQNYSAPTEPDSPDLSWRPVELPATRFDLELHAYPLDGGDLQCRFVYNTALFGPDTVARLAGAFVTLLADLVARPEAPVADLELLDPAERDLLRGWNATDVAARPDTSLPALFAEQARRTPDAVAVSDAAGSLTYGELDRAADRLAHRLAALGAGPETLVGIGADRGARLVVGLLGILKTGAAYLPLDPEYPDDRLRYMLADSGCSLLLAGDALAARLAGGDVTHLRLDEDPAAPDGPLDVTVPTDTAAYLIYTSGSTGRPKGVVNAHRGVINRLDWMQSAFGLGADDTVLQKTPAGFDVSVWEFFWPLITGARLVMAAPGGHRDPAYLREAIGEHGVSTVHFVPSMLTAFLADIDTAEDPAAAAARCSTLRRIVCSGEELPVEIARRCTEVLPWVSLHNLYGPTEAAIDVTAWHCAPEALAGRSRVPIGAPIANTRVHILDEHLAEVPVGAIGQLHIGGVQVARGYHRRPALTAERFVPDPFGAPGARLYATGDLARWRPDGQVEFLGRADGQVKLRGLRIELGEIEMVLRERPDTRDVTVAVVEVNPGDKRIVAYLVTDAEPDTAALRADLLLRLPDYMVPSAFVRLEELPLSPNGKLDRARLPLPEVSTSSDKEFVAPRTEVEITVAGIWCDVLNREQVGIDDDFFALGGHSLLLTQVAARLRPLTQDTGVRVGVMDLFQNPTIRALAALLSGEVDSGPRRLLYELTKPNPKPERTYVCVPYGGGSAVVYQTVATALPAGHALLSVAIPGHDVGLDEDSLPFDELARRCADEVLERVHGPLVLYGHCGVGGALIVEMARLIEAAGREVEAVYVGGVFPFAKPTGLLTRFNTWLEDLAGNRNYTNWLKSMGVDMDELDPVQADRIISNMRSDGKNAEAHFTALMATDPVKLKAPIISVVGERDPITDYYQERYREWRFLTDTVAVVVLDEAGHFFLRYRAEDVVEIITRTHLDLPAESAQLEPPTAEPGAPQRRWWLSGVARAGQSADLGAPAEPTMRKFSLVSLGQLVSVTGSLLTAWAIPVWLYATTGSLLTIGISGVTVVLPILLATPIAGALADRYDRRKLMMAAGCTAGLVELLFAILLLRGDPPVVAVYAVVLVVSFAGTFQRIAFSASIPQLVPKRFLGHANGVAQLINGTAMLFVPLMAAGLLAAIGLRGILYIDVVSYAFALSVLALVKFPNLMGRIRKETFGEQVLGGLRIYWGAPGFRASILVHGFSNLLYAAPVLLVPPLVLAAGSTADVGKAAFAEGLGAVVGSLAMTIWGGPKARRMVGNLLVIAASGLFVALTGLSGNLFVIMAGAFGTGLFLAIANGIYVTVIQVKMPQRFHGRVLALNQTLTWSTLPIGFLVLVPAVGLLEPMMAPGGSLATVFGGVLGTGPGRGIGLSFVLFGILMTVNALLGLTVRRLARLDIEMPDSLPDDLIGAQVLAARAAAPAAVREKELV</sequence>
<dbReference type="InterPro" id="IPR006162">
    <property type="entry name" value="Ppantetheine_attach_site"/>
</dbReference>
<dbReference type="PROSITE" id="PS00455">
    <property type="entry name" value="AMP_BINDING"/>
    <property type="match status" value="1"/>
</dbReference>
<dbReference type="EMBL" id="JADOUF010000001">
    <property type="protein sequence ID" value="MBG6136723.1"/>
    <property type="molecule type" value="Genomic_DNA"/>
</dbReference>
<dbReference type="Gene3D" id="3.40.50.1820">
    <property type="entry name" value="alpha/beta hydrolase"/>
    <property type="match status" value="1"/>
</dbReference>
<dbReference type="InterPro" id="IPR000873">
    <property type="entry name" value="AMP-dep_synth/lig_dom"/>
</dbReference>
<keyword evidence="6" id="KW-0812">Transmembrane</keyword>
<feature type="transmembrane region" description="Helical" evidence="6">
    <location>
        <begin position="1545"/>
        <end position="1564"/>
    </location>
</feature>
<dbReference type="InterPro" id="IPR020806">
    <property type="entry name" value="PKS_PP-bd"/>
</dbReference>
<feature type="transmembrane region" description="Helical" evidence="6">
    <location>
        <begin position="1657"/>
        <end position="1675"/>
    </location>
</feature>
<dbReference type="Gene3D" id="3.30.559.10">
    <property type="entry name" value="Chloramphenicol acetyltransferase-like domain"/>
    <property type="match status" value="1"/>
</dbReference>
<name>A0A8J7GRA3_9ACTN</name>
<keyword evidence="9" id="KW-1185">Reference proteome</keyword>
<dbReference type="Gene3D" id="2.30.38.10">
    <property type="entry name" value="Luciferase, Domain 3"/>
    <property type="match status" value="1"/>
</dbReference>
<dbReference type="GO" id="GO:0005829">
    <property type="term" value="C:cytosol"/>
    <property type="evidence" value="ECO:0007669"/>
    <property type="project" value="TreeGrafter"/>
</dbReference>
<dbReference type="FunFam" id="3.40.50.980:FF:000001">
    <property type="entry name" value="Non-ribosomal peptide synthetase"/>
    <property type="match status" value="1"/>
</dbReference>
<feature type="transmembrane region" description="Helical" evidence="6">
    <location>
        <begin position="1768"/>
        <end position="1789"/>
    </location>
</feature>
<comment type="similarity">
    <text evidence="2">Belongs to the ATP-dependent AMP-binding enzyme family.</text>
</comment>
<dbReference type="InterPro" id="IPR036736">
    <property type="entry name" value="ACP-like_sf"/>
</dbReference>
<dbReference type="SUPFAM" id="SSF103473">
    <property type="entry name" value="MFS general substrate transporter"/>
    <property type="match status" value="1"/>
</dbReference>
<feature type="transmembrane region" description="Helical" evidence="6">
    <location>
        <begin position="1518"/>
        <end position="1539"/>
    </location>
</feature>
<feature type="transmembrane region" description="Helical" evidence="6">
    <location>
        <begin position="1681"/>
        <end position="1703"/>
    </location>
</feature>
<dbReference type="GO" id="GO:0003824">
    <property type="term" value="F:catalytic activity"/>
    <property type="evidence" value="ECO:0007669"/>
    <property type="project" value="InterPro"/>
</dbReference>
<dbReference type="FunFam" id="3.40.50.12780:FF:000012">
    <property type="entry name" value="Non-ribosomal peptide synthetase"/>
    <property type="match status" value="1"/>
</dbReference>
<dbReference type="PANTHER" id="PTHR45527:SF1">
    <property type="entry name" value="FATTY ACID SYNTHASE"/>
    <property type="match status" value="1"/>
</dbReference>
<dbReference type="InterPro" id="IPR009081">
    <property type="entry name" value="PP-bd_ACP"/>
</dbReference>
<dbReference type="InterPro" id="IPR029058">
    <property type="entry name" value="AB_hydrolase_fold"/>
</dbReference>
<evidence type="ECO:0000313" key="9">
    <source>
        <dbReference type="Proteomes" id="UP000622552"/>
    </source>
</evidence>
<dbReference type="Pfam" id="PF00668">
    <property type="entry name" value="Condensation"/>
    <property type="match status" value="1"/>
</dbReference>
<organism evidence="8 9">
    <name type="scientific">Longispora fulva</name>
    <dbReference type="NCBI Taxonomy" id="619741"/>
    <lineage>
        <taxon>Bacteria</taxon>
        <taxon>Bacillati</taxon>
        <taxon>Actinomycetota</taxon>
        <taxon>Actinomycetes</taxon>
        <taxon>Micromonosporales</taxon>
        <taxon>Micromonosporaceae</taxon>
        <taxon>Longispora</taxon>
    </lineage>
</organism>
<dbReference type="GO" id="GO:0043041">
    <property type="term" value="P:amino acid activation for nonribosomal peptide biosynthetic process"/>
    <property type="evidence" value="ECO:0007669"/>
    <property type="project" value="TreeGrafter"/>
</dbReference>
<dbReference type="NCBIfam" id="TIGR01733">
    <property type="entry name" value="AA-adenyl-dom"/>
    <property type="match status" value="1"/>
</dbReference>
<accession>A0A8J7GRA3</accession>
<keyword evidence="4" id="KW-0597">Phosphoprotein</keyword>
<keyword evidence="6" id="KW-1133">Transmembrane helix</keyword>
<dbReference type="SUPFAM" id="SSF56801">
    <property type="entry name" value="Acetyl-CoA synthetase-like"/>
    <property type="match status" value="1"/>
</dbReference>
<feature type="transmembrane region" description="Helical" evidence="6">
    <location>
        <begin position="1604"/>
        <end position="1625"/>
    </location>
</feature>
<dbReference type="CDD" id="cd19531">
    <property type="entry name" value="LCL_NRPS-like"/>
    <property type="match status" value="1"/>
</dbReference>
<dbReference type="PANTHER" id="PTHR45527">
    <property type="entry name" value="NONRIBOSOMAL PEPTIDE SYNTHETASE"/>
    <property type="match status" value="1"/>
</dbReference>
<evidence type="ECO:0000256" key="2">
    <source>
        <dbReference type="ARBA" id="ARBA00006432"/>
    </source>
</evidence>
<dbReference type="PROSITE" id="PS00012">
    <property type="entry name" value="PHOSPHOPANTETHEINE"/>
    <property type="match status" value="1"/>
</dbReference>
<comment type="cofactor">
    <cofactor evidence="1">
        <name>pantetheine 4'-phosphate</name>
        <dbReference type="ChEBI" id="CHEBI:47942"/>
    </cofactor>
</comment>
<evidence type="ECO:0000256" key="3">
    <source>
        <dbReference type="ARBA" id="ARBA00022450"/>
    </source>
</evidence>
<dbReference type="InterPro" id="IPR010071">
    <property type="entry name" value="AA_adenyl_dom"/>
</dbReference>
<dbReference type="FunFam" id="1.10.1200.10:FF:000005">
    <property type="entry name" value="Nonribosomal peptide synthetase 1"/>
    <property type="match status" value="1"/>
</dbReference>
<evidence type="ECO:0000256" key="6">
    <source>
        <dbReference type="SAM" id="Phobius"/>
    </source>
</evidence>
<evidence type="ECO:0000256" key="5">
    <source>
        <dbReference type="SAM" id="MobiDB-lite"/>
    </source>
</evidence>
<dbReference type="InterPro" id="IPR023213">
    <property type="entry name" value="CAT-like_dom_sf"/>
</dbReference>
<dbReference type="PROSITE" id="PS50075">
    <property type="entry name" value="CARRIER"/>
    <property type="match status" value="1"/>
</dbReference>
<evidence type="ECO:0000256" key="4">
    <source>
        <dbReference type="ARBA" id="ARBA00022553"/>
    </source>
</evidence>
<proteinExistence type="inferred from homology"/>
<dbReference type="Gene3D" id="1.20.1250.20">
    <property type="entry name" value="MFS general substrate transporter like domains"/>
    <property type="match status" value="1"/>
</dbReference>